<protein>
    <submittedName>
        <fullName evidence="2">Uncharacterized protein</fullName>
    </submittedName>
</protein>
<gene>
    <name evidence="2" type="ORF">F2Q68_00004392</name>
</gene>
<reference evidence="2" key="1">
    <citation type="submission" date="2019-12" db="EMBL/GenBank/DDBJ databases">
        <title>Genome sequencing and annotation of Brassica cretica.</title>
        <authorList>
            <person name="Studholme D.J."/>
            <person name="Sarris P.F."/>
        </authorList>
    </citation>
    <scope>NUCLEOTIDE SEQUENCE</scope>
    <source>
        <strain evidence="2">PFS-001/15</strain>
        <tissue evidence="2">Leaf</tissue>
    </source>
</reference>
<evidence type="ECO:0000256" key="1">
    <source>
        <dbReference type="SAM" id="MobiDB-lite"/>
    </source>
</evidence>
<dbReference type="Proteomes" id="UP000712281">
    <property type="component" value="Unassembled WGS sequence"/>
</dbReference>
<sequence length="236" mass="26052">MILFFSGFQDFGDDHPKTSRVTELPASRWRPVAGGGQQRWRLTGKSPTAASWRVHILILTNLWTGLEPFIIMLTDTKYAASLVQSVSVPPPALVVSMVQTSMYHTPFTSSVASPDVSEPPSHRVTGESTGKSPETGRRRRLTTVVSYQKITGGCGDAATMRRRLPSSGRTVAGYDERPADMVARESHARDFGRRVRPRRGGYQAEIPAPDSFQCHEHTGGVEIARNQTVREISTIF</sequence>
<proteinExistence type="predicted"/>
<dbReference type="EMBL" id="QGKW02001660">
    <property type="protein sequence ID" value="KAF2583443.1"/>
    <property type="molecule type" value="Genomic_DNA"/>
</dbReference>
<evidence type="ECO:0000313" key="3">
    <source>
        <dbReference type="Proteomes" id="UP000712281"/>
    </source>
</evidence>
<accession>A0A8S9JQ28</accession>
<dbReference type="AlphaFoldDB" id="A0A8S9JQ28"/>
<comment type="caution">
    <text evidence="2">The sequence shown here is derived from an EMBL/GenBank/DDBJ whole genome shotgun (WGS) entry which is preliminary data.</text>
</comment>
<organism evidence="2 3">
    <name type="scientific">Brassica cretica</name>
    <name type="common">Mustard</name>
    <dbReference type="NCBI Taxonomy" id="69181"/>
    <lineage>
        <taxon>Eukaryota</taxon>
        <taxon>Viridiplantae</taxon>
        <taxon>Streptophyta</taxon>
        <taxon>Embryophyta</taxon>
        <taxon>Tracheophyta</taxon>
        <taxon>Spermatophyta</taxon>
        <taxon>Magnoliopsida</taxon>
        <taxon>eudicotyledons</taxon>
        <taxon>Gunneridae</taxon>
        <taxon>Pentapetalae</taxon>
        <taxon>rosids</taxon>
        <taxon>malvids</taxon>
        <taxon>Brassicales</taxon>
        <taxon>Brassicaceae</taxon>
        <taxon>Brassiceae</taxon>
        <taxon>Brassica</taxon>
    </lineage>
</organism>
<feature type="region of interest" description="Disordered" evidence="1">
    <location>
        <begin position="109"/>
        <end position="137"/>
    </location>
</feature>
<evidence type="ECO:0000313" key="2">
    <source>
        <dbReference type="EMBL" id="KAF2583443.1"/>
    </source>
</evidence>
<name>A0A8S9JQ28_BRACR</name>